<dbReference type="Pfam" id="PF03797">
    <property type="entry name" value="Autotransporter"/>
    <property type="match status" value="1"/>
</dbReference>
<protein>
    <submittedName>
        <fullName evidence="4">Autotransporter outer membrane beta-barrel domain-containing protein</fullName>
    </submittedName>
</protein>
<dbReference type="InterPro" id="IPR036709">
    <property type="entry name" value="Autotransporte_beta_dom_sf"/>
</dbReference>
<organism evidence="4 5">
    <name type="scientific">Pantoea anthophila</name>
    <dbReference type="NCBI Taxonomy" id="470931"/>
    <lineage>
        <taxon>Bacteria</taxon>
        <taxon>Pseudomonadati</taxon>
        <taxon>Pseudomonadota</taxon>
        <taxon>Gammaproteobacteria</taxon>
        <taxon>Enterobacterales</taxon>
        <taxon>Erwiniaceae</taxon>
        <taxon>Pantoea</taxon>
    </lineage>
</organism>
<evidence type="ECO:0000259" key="3">
    <source>
        <dbReference type="PROSITE" id="PS51208"/>
    </source>
</evidence>
<feature type="compositionally biased region" description="Pro residues" evidence="2">
    <location>
        <begin position="600"/>
        <end position="638"/>
    </location>
</feature>
<reference evidence="4 5" key="1">
    <citation type="submission" date="2019-06" db="EMBL/GenBank/DDBJ databases">
        <title>Taxogenomics and systematics of the genus Pantoea.</title>
        <authorList>
            <person name="Tambong J.T."/>
        </authorList>
    </citation>
    <scope>NUCLEOTIDE SEQUENCE [LARGE SCALE GENOMIC DNA]</scope>
    <source>
        <strain evidence="4 5">LMG 2558</strain>
    </source>
</reference>
<evidence type="ECO:0000256" key="2">
    <source>
        <dbReference type="SAM" id="MobiDB-lite"/>
    </source>
</evidence>
<dbReference type="SMART" id="SM00869">
    <property type="entry name" value="Autotransporter"/>
    <property type="match status" value="1"/>
</dbReference>
<name>A0ABY2Z2U7_9GAMM</name>
<keyword evidence="5" id="KW-1185">Reference proteome</keyword>
<dbReference type="NCBIfam" id="TIGR01414">
    <property type="entry name" value="autotrans_barl"/>
    <property type="match status" value="1"/>
</dbReference>
<dbReference type="InterPro" id="IPR004899">
    <property type="entry name" value="Pertactin_central"/>
</dbReference>
<feature type="region of interest" description="Disordered" evidence="2">
    <location>
        <begin position="592"/>
        <end position="643"/>
    </location>
</feature>
<evidence type="ECO:0000256" key="1">
    <source>
        <dbReference type="ARBA" id="ARBA00022729"/>
    </source>
</evidence>
<dbReference type="InterPro" id="IPR005546">
    <property type="entry name" value="Autotransporte_beta"/>
</dbReference>
<dbReference type="PRINTS" id="PR01484">
    <property type="entry name" value="PRTACTNFAMLY"/>
</dbReference>
<dbReference type="InterPro" id="IPR006315">
    <property type="entry name" value="OM_autotransptr_brl_dom"/>
</dbReference>
<accession>A0ABY2Z2U7</accession>
<dbReference type="RefSeq" id="WP_140925307.1">
    <property type="nucleotide sequence ID" value="NZ_VHIZ01000056.1"/>
</dbReference>
<dbReference type="Pfam" id="PF03212">
    <property type="entry name" value="Pertactin"/>
    <property type="match status" value="1"/>
</dbReference>
<dbReference type="InterPro" id="IPR012332">
    <property type="entry name" value="Autotransporter_pectin_lyase_C"/>
</dbReference>
<dbReference type="InterPro" id="IPR051551">
    <property type="entry name" value="Autotransporter_adhesion"/>
</dbReference>
<dbReference type="PANTHER" id="PTHR35037">
    <property type="entry name" value="C-TERMINAL REGION OF AIDA-LIKE PROTEIN"/>
    <property type="match status" value="1"/>
</dbReference>
<dbReference type="Gene3D" id="2.160.20.20">
    <property type="match status" value="1"/>
</dbReference>
<dbReference type="InterPro" id="IPR011050">
    <property type="entry name" value="Pectin_lyase_fold/virulence"/>
</dbReference>
<dbReference type="Gene3D" id="2.40.128.130">
    <property type="entry name" value="Autotransporter beta-domain"/>
    <property type="match status" value="1"/>
</dbReference>
<sequence>MSRLTPLALLTGFMMSGNVAGENIGSQTGANITLNDGDILTGDATYSGGLYGVVNPYNQTGIVNLGRRAFINVTDADNYARGVVIWGNESQLFAEGLTLNISGNSALGINITGQDITADLGTGTTVNVTGTATASGILIRGASSLKAEALTVNLTGDGGFGLSVSNAGTRVDLGSGSTLSTQGRRSHAIRVHALNGKESSRRTTLTANQLTLNTTGDSAYGLNLQADSLANLGSGSTITTTGANAFGIWNFGELAADNLTINTTGSGSIGLEVRQNGVADIGPGSQVTSEQAGSIVASGTSAIINFKGTAEQRNSLHSGGSYAASAQTSGSSVTLDETDITSADMALWALNGGHISANNVSISSSVTPRAALYAMTGGEINLTGNVDIAMASADQFAIATQYNEGYAQGVVNIDGKLNMTGSVYSRGGFVDLALQPGSVWQGAAISDGLNQGYLNTTLDKSDWYVSANSNVDRLNMNKGRIDFTRSISASDYSTLTVADLSGSGNFNMRVDLAGEGDGVNNRGDKLVVTNSSQGDFTLSFVNQGSLATTGHELLTVAETPDGIANFTTASDIELGGYLYSVRKTGTNWELYSSGAASAPEPEPAPTPEPAPAPTPAPAPAPQPAPEPEPEPAPTPAPPITTTADAGGNFLHVSYLMNYVETQTLFQRLGDIRQDNAKGNVWLRGFGGKLNTFSGGRLSDFEMGYSGYQFGADKHLADDINVSGGLFMGTTHASPHYRGGDGTAKSEHVGGYLTWVADNGFYIDQVIKINRIRNQFKVKDSQQNLVSGQAKSTGFTFSVEAGRRFHFSPDDQGFYLEPQAQITAGRQKGSQTRASNGLVIEFKDYHSVNGRAGALAGYSQKSGATNYNVYFKTGVEREFSASMQYALNGSTEKADFSGNALRNGLGVSADIDTAHHLYLEADLTTGQRFDQRQLNAGYLFSF</sequence>
<dbReference type="EMBL" id="VHIZ01000056">
    <property type="protein sequence ID" value="TPV22191.1"/>
    <property type="molecule type" value="Genomic_DNA"/>
</dbReference>
<dbReference type="InterPro" id="IPR003991">
    <property type="entry name" value="Pertactin_virulence_factor"/>
</dbReference>
<feature type="domain" description="Autotransporter" evidence="3">
    <location>
        <begin position="673"/>
        <end position="941"/>
    </location>
</feature>
<comment type="caution">
    <text evidence="4">The sequence shown here is derived from an EMBL/GenBank/DDBJ whole genome shotgun (WGS) entry which is preliminary data.</text>
</comment>
<dbReference type="SUPFAM" id="SSF103515">
    <property type="entry name" value="Autotransporter"/>
    <property type="match status" value="1"/>
</dbReference>
<dbReference type="Proteomes" id="UP000316142">
    <property type="component" value="Unassembled WGS sequence"/>
</dbReference>
<dbReference type="SUPFAM" id="SSF51126">
    <property type="entry name" value="Pectin lyase-like"/>
    <property type="match status" value="1"/>
</dbReference>
<keyword evidence="1" id="KW-0732">Signal</keyword>
<dbReference type="PANTHER" id="PTHR35037:SF2">
    <property type="match status" value="1"/>
</dbReference>
<gene>
    <name evidence="4" type="ORF">FJW00_18575</name>
</gene>
<evidence type="ECO:0000313" key="5">
    <source>
        <dbReference type="Proteomes" id="UP000316142"/>
    </source>
</evidence>
<proteinExistence type="predicted"/>
<dbReference type="PROSITE" id="PS51208">
    <property type="entry name" value="AUTOTRANSPORTER"/>
    <property type="match status" value="1"/>
</dbReference>
<evidence type="ECO:0000313" key="4">
    <source>
        <dbReference type="EMBL" id="TPV22191.1"/>
    </source>
</evidence>